<proteinExistence type="predicted"/>
<dbReference type="Proteomes" id="UP000676336">
    <property type="component" value="Unassembled WGS sequence"/>
</dbReference>
<feature type="non-terminal residue" evidence="1">
    <location>
        <position position="1"/>
    </location>
</feature>
<dbReference type="AlphaFoldDB" id="A0A8S3E8A2"/>
<gene>
    <name evidence="1" type="ORF">SMN809_LOCUS58494</name>
</gene>
<sequence>SFAGFGNGADSMYAGIRSSSQVCRYDMGRRSEQRFDESLFVTNVEPIGAYRRQC</sequence>
<name>A0A8S3E8A2_9BILA</name>
<evidence type="ECO:0000313" key="1">
    <source>
        <dbReference type="EMBL" id="CAF5038029.1"/>
    </source>
</evidence>
<protein>
    <submittedName>
        <fullName evidence="1">Uncharacterized protein</fullName>
    </submittedName>
</protein>
<accession>A0A8S3E8A2</accession>
<dbReference type="EMBL" id="CAJOBI010219605">
    <property type="protein sequence ID" value="CAF5038029.1"/>
    <property type="molecule type" value="Genomic_DNA"/>
</dbReference>
<comment type="caution">
    <text evidence="1">The sequence shown here is derived from an EMBL/GenBank/DDBJ whole genome shotgun (WGS) entry which is preliminary data.</text>
</comment>
<reference evidence="1" key="1">
    <citation type="submission" date="2021-02" db="EMBL/GenBank/DDBJ databases">
        <authorList>
            <person name="Nowell W R."/>
        </authorList>
    </citation>
    <scope>NUCLEOTIDE SEQUENCE</scope>
</reference>
<organism evidence="1 2">
    <name type="scientific">Rotaria magnacalcarata</name>
    <dbReference type="NCBI Taxonomy" id="392030"/>
    <lineage>
        <taxon>Eukaryota</taxon>
        <taxon>Metazoa</taxon>
        <taxon>Spiralia</taxon>
        <taxon>Gnathifera</taxon>
        <taxon>Rotifera</taxon>
        <taxon>Eurotatoria</taxon>
        <taxon>Bdelloidea</taxon>
        <taxon>Philodinida</taxon>
        <taxon>Philodinidae</taxon>
        <taxon>Rotaria</taxon>
    </lineage>
</organism>
<evidence type="ECO:0000313" key="2">
    <source>
        <dbReference type="Proteomes" id="UP000676336"/>
    </source>
</evidence>